<proteinExistence type="predicted"/>
<name>A0A0E9PL74_ANGAN</name>
<dbReference type="AlphaFoldDB" id="A0A0E9PL74"/>
<dbReference type="EMBL" id="GBXM01103201">
    <property type="protein sequence ID" value="JAH05376.1"/>
    <property type="molecule type" value="Transcribed_RNA"/>
</dbReference>
<accession>A0A0E9PL74</accession>
<protein>
    <submittedName>
        <fullName evidence="1">Uncharacterized protein</fullName>
    </submittedName>
</protein>
<sequence>MALKPLRDRVTLQIPKLVIPSGHLKKEWFLLLLCICNGP</sequence>
<evidence type="ECO:0000313" key="1">
    <source>
        <dbReference type="EMBL" id="JAH05376.1"/>
    </source>
</evidence>
<organism evidence="1">
    <name type="scientific">Anguilla anguilla</name>
    <name type="common">European freshwater eel</name>
    <name type="synonym">Muraena anguilla</name>
    <dbReference type="NCBI Taxonomy" id="7936"/>
    <lineage>
        <taxon>Eukaryota</taxon>
        <taxon>Metazoa</taxon>
        <taxon>Chordata</taxon>
        <taxon>Craniata</taxon>
        <taxon>Vertebrata</taxon>
        <taxon>Euteleostomi</taxon>
        <taxon>Actinopterygii</taxon>
        <taxon>Neopterygii</taxon>
        <taxon>Teleostei</taxon>
        <taxon>Anguilliformes</taxon>
        <taxon>Anguillidae</taxon>
        <taxon>Anguilla</taxon>
    </lineage>
</organism>
<reference evidence="1" key="2">
    <citation type="journal article" date="2015" name="Fish Shellfish Immunol.">
        <title>Early steps in the European eel (Anguilla anguilla)-Vibrio vulnificus interaction in the gills: Role of the RtxA13 toxin.</title>
        <authorList>
            <person name="Callol A."/>
            <person name="Pajuelo D."/>
            <person name="Ebbesson L."/>
            <person name="Teles M."/>
            <person name="MacKenzie S."/>
            <person name="Amaro C."/>
        </authorList>
    </citation>
    <scope>NUCLEOTIDE SEQUENCE</scope>
</reference>
<reference evidence="1" key="1">
    <citation type="submission" date="2014-11" db="EMBL/GenBank/DDBJ databases">
        <authorList>
            <person name="Amaro Gonzalez C."/>
        </authorList>
    </citation>
    <scope>NUCLEOTIDE SEQUENCE</scope>
</reference>